<dbReference type="Pfam" id="PF00005">
    <property type="entry name" value="ABC_tran"/>
    <property type="match status" value="1"/>
</dbReference>
<evidence type="ECO:0000313" key="9">
    <source>
        <dbReference type="EMBL" id="MET1490706.1"/>
    </source>
</evidence>
<evidence type="ECO:0000313" key="10">
    <source>
        <dbReference type="Proteomes" id="UP001548590"/>
    </source>
</evidence>
<accession>A0ABV2CS10</accession>
<dbReference type="InterPro" id="IPR050093">
    <property type="entry name" value="ABC_SmlMolc_Importer"/>
</dbReference>
<keyword evidence="1" id="KW-0813">Transport</keyword>
<dbReference type="PROSITE" id="PS50893">
    <property type="entry name" value="ABC_TRANSPORTER_2"/>
    <property type="match status" value="1"/>
</dbReference>
<gene>
    <name evidence="9" type="ORF">ABVT11_12790</name>
</gene>
<keyword evidence="5 9" id="KW-0067">ATP-binding</keyword>
<dbReference type="InterPro" id="IPR003439">
    <property type="entry name" value="ABC_transporter-like_ATP-bd"/>
</dbReference>
<evidence type="ECO:0000259" key="8">
    <source>
        <dbReference type="PROSITE" id="PS50893"/>
    </source>
</evidence>
<keyword evidence="4" id="KW-0547">Nucleotide-binding</keyword>
<dbReference type="Pfam" id="PF08402">
    <property type="entry name" value="TOBE_2"/>
    <property type="match status" value="1"/>
</dbReference>
<dbReference type="SUPFAM" id="SSF50331">
    <property type="entry name" value="MOP-like"/>
    <property type="match status" value="1"/>
</dbReference>
<dbReference type="InterPro" id="IPR008995">
    <property type="entry name" value="Mo/tungstate-bd_C_term_dom"/>
</dbReference>
<keyword evidence="10" id="KW-1185">Reference proteome</keyword>
<organism evidence="9 10">
    <name type="scientific">Uliginosibacterium paludis</name>
    <dbReference type="NCBI Taxonomy" id="1615952"/>
    <lineage>
        <taxon>Bacteria</taxon>
        <taxon>Pseudomonadati</taxon>
        <taxon>Pseudomonadota</taxon>
        <taxon>Betaproteobacteria</taxon>
        <taxon>Rhodocyclales</taxon>
        <taxon>Zoogloeaceae</taxon>
        <taxon>Uliginosibacterium</taxon>
    </lineage>
</organism>
<evidence type="ECO:0000256" key="3">
    <source>
        <dbReference type="ARBA" id="ARBA00022519"/>
    </source>
</evidence>
<keyword evidence="3" id="KW-0997">Cell inner membrane</keyword>
<keyword evidence="7" id="KW-0472">Membrane</keyword>
<dbReference type="InterPro" id="IPR003593">
    <property type="entry name" value="AAA+_ATPase"/>
</dbReference>
<dbReference type="Proteomes" id="UP001548590">
    <property type="component" value="Unassembled WGS sequence"/>
</dbReference>
<dbReference type="Gene3D" id="3.40.50.300">
    <property type="entry name" value="P-loop containing nucleotide triphosphate hydrolases"/>
    <property type="match status" value="1"/>
</dbReference>
<dbReference type="EMBL" id="JBEWLZ010000007">
    <property type="protein sequence ID" value="MET1490706.1"/>
    <property type="molecule type" value="Genomic_DNA"/>
</dbReference>
<evidence type="ECO:0000256" key="6">
    <source>
        <dbReference type="ARBA" id="ARBA00022967"/>
    </source>
</evidence>
<evidence type="ECO:0000256" key="7">
    <source>
        <dbReference type="ARBA" id="ARBA00023136"/>
    </source>
</evidence>
<sequence length="368" mass="39597">MNPESMISIRELRVSYQDTPVLKGIDLEIRKGEMIALLGASGCGKTTLLRTLAGFTPAEAGRIQVQGRDVLDLPPEQRGMVMVFQSYALWPHMTVAQNIGYGLRLRGTPKAAVARRVDEVLELLGLAGFGERKVTQLSGGQRQRVALGRALAVEPSILLLDEPLSNLDAGIRQQMRHEIRSLQRQLGLTSVLVTHDREEALAMADRVVILNAGRIEQAGSPEEVFSQPATPYVANFMGAANTLACHPQAQADSSRIQLCLAGETAAPVLELAANHPALREGAATRVHFRSEAASLHAPGALMDDSLCLPGRIGHSSFLGHAWRCEVQTAGGSFLVDHPVGMKPGDEVLMSVPAGRLHLFPEPIPVPAH</sequence>
<evidence type="ECO:0000256" key="1">
    <source>
        <dbReference type="ARBA" id="ARBA00022448"/>
    </source>
</evidence>
<dbReference type="PANTHER" id="PTHR42781:SF1">
    <property type="entry name" value="THIAMINE IMPORT ATP-BINDING PROTEIN THIQ"/>
    <property type="match status" value="1"/>
</dbReference>
<evidence type="ECO:0000256" key="5">
    <source>
        <dbReference type="ARBA" id="ARBA00022840"/>
    </source>
</evidence>
<evidence type="ECO:0000256" key="4">
    <source>
        <dbReference type="ARBA" id="ARBA00022741"/>
    </source>
</evidence>
<feature type="domain" description="ABC transporter" evidence="8">
    <location>
        <begin position="7"/>
        <end position="237"/>
    </location>
</feature>
<name>A0ABV2CS10_9RHOO</name>
<dbReference type="PROSITE" id="PS00211">
    <property type="entry name" value="ABC_TRANSPORTER_1"/>
    <property type="match status" value="1"/>
</dbReference>
<keyword evidence="6" id="KW-1278">Translocase</keyword>
<dbReference type="InterPro" id="IPR017871">
    <property type="entry name" value="ABC_transporter-like_CS"/>
</dbReference>
<comment type="caution">
    <text evidence="9">The sequence shown here is derived from an EMBL/GenBank/DDBJ whole genome shotgun (WGS) entry which is preliminary data.</text>
</comment>
<protein>
    <submittedName>
        <fullName evidence="9">ABC transporter ATP-binding protein</fullName>
    </submittedName>
</protein>
<dbReference type="RefSeq" id="WP_345926026.1">
    <property type="nucleotide sequence ID" value="NZ_JBDIVF010000002.1"/>
</dbReference>
<evidence type="ECO:0000256" key="2">
    <source>
        <dbReference type="ARBA" id="ARBA00022475"/>
    </source>
</evidence>
<reference evidence="9 10" key="1">
    <citation type="submission" date="2024-07" db="EMBL/GenBank/DDBJ databases">
        <title>Uliginosibacterium paludis KCTC:42655.</title>
        <authorList>
            <person name="Kim M.K."/>
        </authorList>
    </citation>
    <scope>NUCLEOTIDE SEQUENCE [LARGE SCALE GENOMIC DNA]</scope>
    <source>
        <strain evidence="9 10">KCTC 42655</strain>
    </source>
</reference>
<keyword evidence="2" id="KW-1003">Cell membrane</keyword>
<dbReference type="PANTHER" id="PTHR42781">
    <property type="entry name" value="SPERMIDINE/PUTRESCINE IMPORT ATP-BINDING PROTEIN POTA"/>
    <property type="match status" value="1"/>
</dbReference>
<dbReference type="GO" id="GO:0005524">
    <property type="term" value="F:ATP binding"/>
    <property type="evidence" value="ECO:0007669"/>
    <property type="project" value="UniProtKB-KW"/>
</dbReference>
<dbReference type="InterPro" id="IPR013611">
    <property type="entry name" value="Transp-assoc_OB_typ2"/>
</dbReference>
<proteinExistence type="predicted"/>
<dbReference type="InterPro" id="IPR027417">
    <property type="entry name" value="P-loop_NTPase"/>
</dbReference>
<dbReference type="SUPFAM" id="SSF52540">
    <property type="entry name" value="P-loop containing nucleoside triphosphate hydrolases"/>
    <property type="match status" value="1"/>
</dbReference>
<dbReference type="SMART" id="SM00382">
    <property type="entry name" value="AAA"/>
    <property type="match status" value="1"/>
</dbReference>